<dbReference type="AlphaFoldDB" id="A0A9P6XGA7"/>
<dbReference type="GO" id="GO:0042545">
    <property type="term" value="P:cell wall modification"/>
    <property type="evidence" value="ECO:0007669"/>
    <property type="project" value="InterPro"/>
</dbReference>
<feature type="chain" id="PRO_5040279889" description="pectinesterase" evidence="6">
    <location>
        <begin position="22"/>
        <end position="335"/>
    </location>
</feature>
<dbReference type="OrthoDB" id="1546079at2759"/>
<organism evidence="8 9">
    <name type="scientific">Rhizopus oryzae</name>
    <name type="common">Mucormycosis agent</name>
    <name type="synonym">Rhizopus arrhizus var. delemar</name>
    <dbReference type="NCBI Taxonomy" id="64495"/>
    <lineage>
        <taxon>Eukaryota</taxon>
        <taxon>Fungi</taxon>
        <taxon>Fungi incertae sedis</taxon>
        <taxon>Mucoromycota</taxon>
        <taxon>Mucoromycotina</taxon>
        <taxon>Mucoromycetes</taxon>
        <taxon>Mucorales</taxon>
        <taxon>Mucorineae</taxon>
        <taxon>Rhizopodaceae</taxon>
        <taxon>Rhizopus</taxon>
    </lineage>
</organism>
<comment type="similarity">
    <text evidence="2">Belongs to the pectinesterase family.</text>
</comment>
<dbReference type="GO" id="GO:0030599">
    <property type="term" value="F:pectinesterase activity"/>
    <property type="evidence" value="ECO:0007669"/>
    <property type="project" value="UniProtKB-EC"/>
</dbReference>
<feature type="signal peptide" evidence="6">
    <location>
        <begin position="1"/>
        <end position="21"/>
    </location>
</feature>
<evidence type="ECO:0000256" key="2">
    <source>
        <dbReference type="ARBA" id="ARBA00008891"/>
    </source>
</evidence>
<evidence type="ECO:0000256" key="3">
    <source>
        <dbReference type="ARBA" id="ARBA00013229"/>
    </source>
</evidence>
<protein>
    <recommendedName>
        <fullName evidence="3">pectinesterase</fullName>
        <ecNumber evidence="3">3.1.1.11</ecNumber>
    </recommendedName>
</protein>
<keyword evidence="9" id="KW-1185">Reference proteome</keyword>
<evidence type="ECO:0000256" key="4">
    <source>
        <dbReference type="ARBA" id="ARBA00022801"/>
    </source>
</evidence>
<dbReference type="Gene3D" id="2.160.20.10">
    <property type="entry name" value="Single-stranded right-handed beta-helix, Pectin lyase-like"/>
    <property type="match status" value="1"/>
</dbReference>
<comment type="pathway">
    <text evidence="1">Glycan metabolism; pectin degradation; 2-dehydro-3-deoxy-D-gluconate from pectin: step 1/5.</text>
</comment>
<feature type="domain" description="Pectinesterase catalytic" evidence="7">
    <location>
        <begin position="28"/>
        <end position="323"/>
    </location>
</feature>
<evidence type="ECO:0000256" key="1">
    <source>
        <dbReference type="ARBA" id="ARBA00005184"/>
    </source>
</evidence>
<proteinExistence type="inferred from homology"/>
<name>A0A9P6XGA7_RHIOR</name>
<keyword evidence="4" id="KW-0378">Hydrolase</keyword>
<reference evidence="8" key="1">
    <citation type="journal article" date="2020" name="Microb. Genom.">
        <title>Genetic diversity of clinical and environmental Mucorales isolates obtained from an investigation of mucormycosis cases among solid organ transplant recipients.</title>
        <authorList>
            <person name="Nguyen M.H."/>
            <person name="Kaul D."/>
            <person name="Muto C."/>
            <person name="Cheng S.J."/>
            <person name="Richter R.A."/>
            <person name="Bruno V.M."/>
            <person name="Liu G."/>
            <person name="Beyhan S."/>
            <person name="Sundermann A.J."/>
            <person name="Mounaud S."/>
            <person name="Pasculle A.W."/>
            <person name="Nierman W.C."/>
            <person name="Driscoll E."/>
            <person name="Cumbie R."/>
            <person name="Clancy C.J."/>
            <person name="Dupont C.L."/>
        </authorList>
    </citation>
    <scope>NUCLEOTIDE SEQUENCE</scope>
    <source>
        <strain evidence="8">GL11</strain>
    </source>
</reference>
<evidence type="ECO:0000313" key="8">
    <source>
        <dbReference type="EMBL" id="KAG1313200.1"/>
    </source>
</evidence>
<keyword evidence="5" id="KW-0063">Aspartyl esterase</keyword>
<dbReference type="Pfam" id="PF01095">
    <property type="entry name" value="Pectinesterase"/>
    <property type="match status" value="1"/>
</dbReference>
<dbReference type="InterPro" id="IPR012334">
    <property type="entry name" value="Pectin_lyas_fold"/>
</dbReference>
<accession>A0A9P6XGA7</accession>
<dbReference type="EC" id="3.1.1.11" evidence="3"/>
<dbReference type="PANTHER" id="PTHR31321">
    <property type="entry name" value="ACYL-COA THIOESTER HYDROLASE YBHC-RELATED"/>
    <property type="match status" value="1"/>
</dbReference>
<sequence>MHFSFGSFLLIFSLVTALATAENINVCSSCSYKTIGKALSSIPNNSKVYTILIASGTYNEKVTITRSNLILKPSSGTVTIAYSAGHSTQSSTGSNTDSAVLTIKGKNVKVYDIIVANTYKQAKNIANLALNLEASEVSFYNVKLYGFQDTLLINRGGSGYFKNCHIEGSVDFIWGYGTGYFDHCTIASNQKSGYITAHSRDSANATGGFYFNSCTVKATIPSGPLSKTYDSSISFTSSSQFPNTYYLGRPWGKYARVVFMYSSLGNHIRPAGWSIWNTNDPRTSNVIFAEYNNGGSRPWSSSRASFATQLSASEASKYSLNSVFGGKTSWIDTSV</sequence>
<dbReference type="EMBL" id="JAANQT010000211">
    <property type="protein sequence ID" value="KAG1313200.1"/>
    <property type="molecule type" value="Genomic_DNA"/>
</dbReference>
<evidence type="ECO:0000259" key="7">
    <source>
        <dbReference type="Pfam" id="PF01095"/>
    </source>
</evidence>
<comment type="caution">
    <text evidence="8">The sequence shown here is derived from an EMBL/GenBank/DDBJ whole genome shotgun (WGS) entry which is preliminary data.</text>
</comment>
<dbReference type="InterPro" id="IPR000070">
    <property type="entry name" value="Pectinesterase_cat"/>
</dbReference>
<dbReference type="Proteomes" id="UP000716291">
    <property type="component" value="Unassembled WGS sequence"/>
</dbReference>
<evidence type="ECO:0000313" key="9">
    <source>
        <dbReference type="Proteomes" id="UP000716291"/>
    </source>
</evidence>
<gene>
    <name evidence="8" type="ORF">G6F64_002427</name>
</gene>
<dbReference type="GO" id="GO:0045490">
    <property type="term" value="P:pectin catabolic process"/>
    <property type="evidence" value="ECO:0007669"/>
    <property type="project" value="TreeGrafter"/>
</dbReference>
<evidence type="ECO:0000256" key="6">
    <source>
        <dbReference type="SAM" id="SignalP"/>
    </source>
</evidence>
<dbReference type="SUPFAM" id="SSF51126">
    <property type="entry name" value="Pectin lyase-like"/>
    <property type="match status" value="1"/>
</dbReference>
<keyword evidence="6" id="KW-0732">Signal</keyword>
<dbReference type="InterPro" id="IPR011050">
    <property type="entry name" value="Pectin_lyase_fold/virulence"/>
</dbReference>
<evidence type="ECO:0000256" key="5">
    <source>
        <dbReference type="ARBA" id="ARBA00023085"/>
    </source>
</evidence>
<dbReference type="PANTHER" id="PTHR31321:SF58">
    <property type="entry name" value="METHYLESTERASE, PUTATIVE-RELATED"/>
    <property type="match status" value="1"/>
</dbReference>